<name>A0A9W7SPE1_9PEZI</name>
<evidence type="ECO:0000313" key="3">
    <source>
        <dbReference type="Proteomes" id="UP001138500"/>
    </source>
</evidence>
<feature type="compositionally biased region" description="Basic and acidic residues" evidence="1">
    <location>
        <begin position="127"/>
        <end position="138"/>
    </location>
</feature>
<accession>A0A9W7SPE1</accession>
<feature type="region of interest" description="Disordered" evidence="1">
    <location>
        <begin position="119"/>
        <end position="138"/>
    </location>
</feature>
<protein>
    <submittedName>
        <fullName evidence="2">Uncharacterized protein</fullName>
    </submittedName>
</protein>
<sequence>MDRGSLTAQYLCYKEGTDKLVGWLATEAQKCGGSNFAKLLPQLRDAKEAVRKAEKGRGADRSATTVLIETIIDRTSYDDEELAEIVTVCAIFGGYRSGEGKAQAFLNMFSQLNIQKPSKEALGAEPSDSKAGTEARRDQIEATKERIKIAVLVFLKDMCEARGFVGLVAKIAALQCRRQDARGIRQPAQRGSHARVDRADRI</sequence>
<dbReference type="OrthoDB" id="3640263at2759"/>
<dbReference type="EMBL" id="RIBY02002023">
    <property type="protein sequence ID" value="KAH9826154.1"/>
    <property type="molecule type" value="Genomic_DNA"/>
</dbReference>
<feature type="region of interest" description="Disordered" evidence="1">
    <location>
        <begin position="182"/>
        <end position="202"/>
    </location>
</feature>
<comment type="caution">
    <text evidence="2">The sequence shown here is derived from an EMBL/GenBank/DDBJ whole genome shotgun (WGS) entry which is preliminary data.</text>
</comment>
<reference evidence="2 3" key="2">
    <citation type="journal article" date="2021" name="Curr. Genet.">
        <title>Genetic response to nitrogen starvation in the aggressive Eucalyptus foliar pathogen Teratosphaeria destructans.</title>
        <authorList>
            <person name="Havenga M."/>
            <person name="Wingfield B.D."/>
            <person name="Wingfield M.J."/>
            <person name="Dreyer L.L."/>
            <person name="Roets F."/>
            <person name="Aylward J."/>
        </authorList>
    </citation>
    <scope>NUCLEOTIDE SEQUENCE [LARGE SCALE GENOMIC DNA]</scope>
    <source>
        <strain evidence="2">CMW44962</strain>
    </source>
</reference>
<proteinExistence type="predicted"/>
<dbReference type="Proteomes" id="UP001138500">
    <property type="component" value="Unassembled WGS sequence"/>
</dbReference>
<evidence type="ECO:0000256" key="1">
    <source>
        <dbReference type="SAM" id="MobiDB-lite"/>
    </source>
</evidence>
<organism evidence="2 3">
    <name type="scientific">Teratosphaeria destructans</name>
    <dbReference type="NCBI Taxonomy" id="418781"/>
    <lineage>
        <taxon>Eukaryota</taxon>
        <taxon>Fungi</taxon>
        <taxon>Dikarya</taxon>
        <taxon>Ascomycota</taxon>
        <taxon>Pezizomycotina</taxon>
        <taxon>Dothideomycetes</taxon>
        <taxon>Dothideomycetidae</taxon>
        <taxon>Mycosphaerellales</taxon>
        <taxon>Teratosphaeriaceae</taxon>
        <taxon>Teratosphaeria</taxon>
    </lineage>
</organism>
<keyword evidence="3" id="KW-1185">Reference proteome</keyword>
<dbReference type="AlphaFoldDB" id="A0A9W7SPE1"/>
<evidence type="ECO:0000313" key="2">
    <source>
        <dbReference type="EMBL" id="KAH9826154.1"/>
    </source>
</evidence>
<reference evidence="2 3" key="1">
    <citation type="journal article" date="2018" name="IMA Fungus">
        <title>IMA Genome-F 10: Nine draft genome sequences of Claviceps purpurea s.lat., including C. arundinis, C. humidiphila, and C. cf. spartinae, pseudomolecules for the pitch canker pathogen Fusarium circinatum, draft genome of Davidsoniella eucalypti, Grosmannia galeiformis, Quambalaria eucalypti, and Teratosphaeria destructans.</title>
        <authorList>
            <person name="Wingfield B.D."/>
            <person name="Liu M."/>
            <person name="Nguyen H.D."/>
            <person name="Lane F.A."/>
            <person name="Morgan S.W."/>
            <person name="De Vos L."/>
            <person name="Wilken P.M."/>
            <person name="Duong T.A."/>
            <person name="Aylward J."/>
            <person name="Coetzee M.P."/>
            <person name="Dadej K."/>
            <person name="De Beer Z.W."/>
            <person name="Findlay W."/>
            <person name="Havenga M."/>
            <person name="Kolarik M."/>
            <person name="Menzies J.G."/>
            <person name="Naidoo K."/>
            <person name="Pochopski O."/>
            <person name="Shoukouhi P."/>
            <person name="Santana Q.C."/>
            <person name="Seifert K.A."/>
            <person name="Soal N."/>
            <person name="Steenkamp E.T."/>
            <person name="Tatham C.T."/>
            <person name="van der Nest M.A."/>
            <person name="Wingfield M.J."/>
        </authorList>
    </citation>
    <scope>NUCLEOTIDE SEQUENCE [LARGE SCALE GENOMIC DNA]</scope>
    <source>
        <strain evidence="2">CMW44962</strain>
    </source>
</reference>
<gene>
    <name evidence="2" type="ORF">Tdes44962_MAKER03671</name>
</gene>